<evidence type="ECO:0008006" key="3">
    <source>
        <dbReference type="Google" id="ProtNLM"/>
    </source>
</evidence>
<dbReference type="PANTHER" id="PTHR33385">
    <property type="entry name" value="PROTEIN XRI1"/>
    <property type="match status" value="1"/>
</dbReference>
<protein>
    <recommendedName>
        <fullName evidence="3">Protein XRI1</fullName>
    </recommendedName>
</protein>
<evidence type="ECO:0000313" key="2">
    <source>
        <dbReference type="Proteomes" id="UP001327560"/>
    </source>
</evidence>
<dbReference type="GO" id="GO:0007143">
    <property type="term" value="P:female meiotic nuclear division"/>
    <property type="evidence" value="ECO:0007669"/>
    <property type="project" value="InterPro"/>
</dbReference>
<dbReference type="InterPro" id="IPR039933">
    <property type="entry name" value="XRI1"/>
</dbReference>
<gene>
    <name evidence="1" type="ORF">Cni_G15354</name>
</gene>
<proteinExistence type="predicted"/>
<evidence type="ECO:0000313" key="1">
    <source>
        <dbReference type="EMBL" id="WOL06620.1"/>
    </source>
</evidence>
<accession>A0AAQ3KFZ1</accession>
<name>A0AAQ3KFZ1_9LILI</name>
<organism evidence="1 2">
    <name type="scientific">Canna indica</name>
    <name type="common">Indian-shot</name>
    <dbReference type="NCBI Taxonomy" id="4628"/>
    <lineage>
        <taxon>Eukaryota</taxon>
        <taxon>Viridiplantae</taxon>
        <taxon>Streptophyta</taxon>
        <taxon>Embryophyta</taxon>
        <taxon>Tracheophyta</taxon>
        <taxon>Spermatophyta</taxon>
        <taxon>Magnoliopsida</taxon>
        <taxon>Liliopsida</taxon>
        <taxon>Zingiberales</taxon>
        <taxon>Cannaceae</taxon>
        <taxon>Canna</taxon>
    </lineage>
</organism>
<dbReference type="Proteomes" id="UP001327560">
    <property type="component" value="Chromosome 5"/>
</dbReference>
<reference evidence="1 2" key="1">
    <citation type="submission" date="2023-10" db="EMBL/GenBank/DDBJ databases">
        <title>Chromosome-scale genome assembly provides insights into flower coloration mechanisms of Canna indica.</title>
        <authorList>
            <person name="Li C."/>
        </authorList>
    </citation>
    <scope>NUCLEOTIDE SEQUENCE [LARGE SCALE GENOMIC DNA]</scope>
    <source>
        <tissue evidence="1">Flower</tissue>
    </source>
</reference>
<sequence>MMAMEDNYLLCHHQQSWVRDHPQALEDDDLHEQFMPLAAMASPVSSQASTGYLQDAVAEWSDCSKRRRLAAAASSSSPLLDSAVTTEELQDLLQAFWGSSCYADPSHVLQDNVIFQDEKTMNVMMEEAKTQASTMMISSSSSTSIEDAQYSTLQVDEKDDRLHQSKPCTTSKVKALPFKECDDDKKKKKKKMMSVAYPFAVVKPGGDEGDVTLDDINARIMMRPRRPVRHPVGEYAHGPGVSPEGPGLSGKAVVSLTRIQTQGRGTITIIRTKG</sequence>
<dbReference type="GO" id="GO:0007140">
    <property type="term" value="P:male meiotic nuclear division"/>
    <property type="evidence" value="ECO:0007669"/>
    <property type="project" value="InterPro"/>
</dbReference>
<keyword evidence="2" id="KW-1185">Reference proteome</keyword>
<dbReference type="AlphaFoldDB" id="A0AAQ3KFZ1"/>
<dbReference type="PANTHER" id="PTHR33385:SF18">
    <property type="entry name" value="XRI1-LIKE PROTEIN"/>
    <property type="match status" value="1"/>
</dbReference>
<dbReference type="EMBL" id="CP136894">
    <property type="protein sequence ID" value="WOL06620.1"/>
    <property type="molecule type" value="Genomic_DNA"/>
</dbReference>